<evidence type="ECO:0000313" key="1">
    <source>
        <dbReference type="EMBL" id="VAW97173.1"/>
    </source>
</evidence>
<reference evidence="1" key="1">
    <citation type="submission" date="2018-06" db="EMBL/GenBank/DDBJ databases">
        <authorList>
            <person name="Zhirakovskaya E."/>
        </authorList>
    </citation>
    <scope>NUCLEOTIDE SEQUENCE</scope>
</reference>
<dbReference type="AlphaFoldDB" id="A0A3B1AAV6"/>
<organism evidence="1">
    <name type="scientific">hydrothermal vent metagenome</name>
    <dbReference type="NCBI Taxonomy" id="652676"/>
    <lineage>
        <taxon>unclassified sequences</taxon>
        <taxon>metagenomes</taxon>
        <taxon>ecological metagenomes</taxon>
    </lineage>
</organism>
<sequence>MKFIAILVLVLLLVSCGGNGSNDTATATLDPNTIHIKILKSTGYNDSGGPPLTGVLVQLDHNGESARSDINGNVSFSITDANEHDIHVFGENGFKWESIYSIKKGIVNKVQLYNPNDVAPRPQNPPSQEESYVAFSGTITNYNPNNNYSFIFYNRLTGEEYKGSNTKNPDKPSDYYQTVFTFNIAAGSSISGEILVLEKQDDRVTETGNVSQTILIDAANIALATYVTSEVKDNYNNLTMPLLSINNKLAQTDIVTLTDMIIPKGLNFFDLALYQDYESNPVDGRKPLLSLNTSFNDSLILPKTFQSYTPYDYSKVAFFAFAENEVSTSYLQWDISGYFSRYDSFTIDPIIKVLPNFPEFQTGSLINWNVVDGNLTYLHLSISDISYSNQSPIWNITLPKNATMIQLPIIPTEIKSIFINTKNYLVVLGGGAKNDQRIEHFKVRYSGWTLTQ</sequence>
<gene>
    <name evidence="1" type="ORF">MNBD_GAMMA22-2231</name>
</gene>
<protein>
    <submittedName>
        <fullName evidence="1">Uncharacterized protein</fullName>
    </submittedName>
</protein>
<dbReference type="EMBL" id="UOFS01000033">
    <property type="protein sequence ID" value="VAW97173.1"/>
    <property type="molecule type" value="Genomic_DNA"/>
</dbReference>
<proteinExistence type="predicted"/>
<accession>A0A3B1AAV6</accession>
<dbReference type="PROSITE" id="PS51257">
    <property type="entry name" value="PROKAR_LIPOPROTEIN"/>
    <property type="match status" value="1"/>
</dbReference>
<name>A0A3B1AAV6_9ZZZZ</name>